<dbReference type="Gene3D" id="1.10.10.10">
    <property type="entry name" value="Winged helix-like DNA-binding domain superfamily/Winged helix DNA-binding domain"/>
    <property type="match status" value="1"/>
</dbReference>
<comment type="caution">
    <text evidence="5">The sequence shown here is derived from an EMBL/GenBank/DDBJ whole genome shotgun (WGS) entry which is preliminary data.</text>
</comment>
<name>A0ABV3JR65_STRON</name>
<evidence type="ECO:0000256" key="4">
    <source>
        <dbReference type="ARBA" id="ARBA00023163"/>
    </source>
</evidence>
<organism evidence="5 6">
    <name type="scientific">Streptomyces orinoci</name>
    <name type="common">Streptoverticillium orinoci</name>
    <dbReference type="NCBI Taxonomy" id="67339"/>
    <lineage>
        <taxon>Bacteria</taxon>
        <taxon>Bacillati</taxon>
        <taxon>Actinomycetota</taxon>
        <taxon>Actinomycetes</taxon>
        <taxon>Kitasatosporales</taxon>
        <taxon>Streptomycetaceae</taxon>
        <taxon>Streptomyces</taxon>
    </lineage>
</organism>
<sequence length="127" mass="13996">MTESIRRPAGELEAAVLSALWAAERPLTPAEVQQVLPGVLARTTVATILARLHDKGTVSRTRAGRAYAYSPVVEDHAALAAHRMHTELDKERDRPGVLARFVSRLTSDDEELLRDLLAQPVVPEEPR</sequence>
<evidence type="ECO:0000256" key="2">
    <source>
        <dbReference type="ARBA" id="ARBA00023015"/>
    </source>
</evidence>
<dbReference type="RefSeq" id="WP_109278553.1">
    <property type="nucleotide sequence ID" value="NZ_JBFAUK010000002.1"/>
</dbReference>
<gene>
    <name evidence="5" type="ORF">AB0L16_02750</name>
</gene>
<comment type="similarity">
    <text evidence="1">Belongs to the BlaI transcriptional regulatory family.</text>
</comment>
<keyword evidence="3" id="KW-0238">DNA-binding</keyword>
<protein>
    <submittedName>
        <fullName evidence="5">BlaI/MecI/CopY family transcriptional regulator</fullName>
    </submittedName>
</protein>
<dbReference type="Proteomes" id="UP001552594">
    <property type="component" value="Unassembled WGS sequence"/>
</dbReference>
<proteinExistence type="inferred from homology"/>
<keyword evidence="4" id="KW-0804">Transcription</keyword>
<dbReference type="InterPro" id="IPR036388">
    <property type="entry name" value="WH-like_DNA-bd_sf"/>
</dbReference>
<dbReference type="EMBL" id="JBFAUK010000002">
    <property type="protein sequence ID" value="MEV5505381.1"/>
    <property type="molecule type" value="Genomic_DNA"/>
</dbReference>
<keyword evidence="2" id="KW-0805">Transcription regulation</keyword>
<dbReference type="Pfam" id="PF03965">
    <property type="entry name" value="Penicillinase_R"/>
    <property type="match status" value="1"/>
</dbReference>
<dbReference type="InterPro" id="IPR005650">
    <property type="entry name" value="BlaI_family"/>
</dbReference>
<accession>A0ABV3JR65</accession>
<dbReference type="InterPro" id="IPR036390">
    <property type="entry name" value="WH_DNA-bd_sf"/>
</dbReference>
<dbReference type="SUPFAM" id="SSF46785">
    <property type="entry name" value="Winged helix' DNA-binding domain"/>
    <property type="match status" value="1"/>
</dbReference>
<evidence type="ECO:0000256" key="3">
    <source>
        <dbReference type="ARBA" id="ARBA00023125"/>
    </source>
</evidence>
<reference evidence="5 6" key="1">
    <citation type="submission" date="2024-06" db="EMBL/GenBank/DDBJ databases">
        <title>The Natural Products Discovery Center: Release of the First 8490 Sequenced Strains for Exploring Actinobacteria Biosynthetic Diversity.</title>
        <authorList>
            <person name="Kalkreuter E."/>
            <person name="Kautsar S.A."/>
            <person name="Yang D."/>
            <person name="Bader C.D."/>
            <person name="Teijaro C.N."/>
            <person name="Fluegel L."/>
            <person name="Davis C.M."/>
            <person name="Simpson J.R."/>
            <person name="Lauterbach L."/>
            <person name="Steele A.D."/>
            <person name="Gui C."/>
            <person name="Meng S."/>
            <person name="Li G."/>
            <person name="Viehrig K."/>
            <person name="Ye F."/>
            <person name="Su P."/>
            <person name="Kiefer A.F."/>
            <person name="Nichols A."/>
            <person name="Cepeda A.J."/>
            <person name="Yan W."/>
            <person name="Fan B."/>
            <person name="Jiang Y."/>
            <person name="Adhikari A."/>
            <person name="Zheng C.-J."/>
            <person name="Schuster L."/>
            <person name="Cowan T.M."/>
            <person name="Smanski M.J."/>
            <person name="Chevrette M.G."/>
            <person name="De Carvalho L.P.S."/>
            <person name="Shen B."/>
        </authorList>
    </citation>
    <scope>NUCLEOTIDE SEQUENCE [LARGE SCALE GENOMIC DNA]</scope>
    <source>
        <strain evidence="5 6">NPDC052347</strain>
    </source>
</reference>
<evidence type="ECO:0000256" key="1">
    <source>
        <dbReference type="ARBA" id="ARBA00011046"/>
    </source>
</evidence>
<keyword evidence="6" id="KW-1185">Reference proteome</keyword>
<evidence type="ECO:0000313" key="6">
    <source>
        <dbReference type="Proteomes" id="UP001552594"/>
    </source>
</evidence>
<evidence type="ECO:0000313" key="5">
    <source>
        <dbReference type="EMBL" id="MEV5505381.1"/>
    </source>
</evidence>